<keyword evidence="9" id="KW-1185">Reference proteome</keyword>
<dbReference type="Proteomes" id="UP000239203">
    <property type="component" value="Unassembled WGS sequence"/>
</dbReference>
<dbReference type="RefSeq" id="WP_104481569.1">
    <property type="nucleotide sequence ID" value="NZ_CP154825.1"/>
</dbReference>
<dbReference type="InterPro" id="IPR008909">
    <property type="entry name" value="DALR_anticod-bd"/>
</dbReference>
<evidence type="ECO:0000259" key="7">
    <source>
        <dbReference type="SMART" id="SM01016"/>
    </source>
</evidence>
<reference evidence="8 9" key="1">
    <citation type="submission" date="2018-02" db="EMBL/GenBank/DDBJ databases">
        <title>Genomic Encyclopedia of Archaeal and Bacterial Type Strains, Phase II (KMG-II): from individual species to whole genera.</title>
        <authorList>
            <person name="Goeker M."/>
        </authorList>
    </citation>
    <scope>NUCLEOTIDE SEQUENCE [LARGE SCALE GENOMIC DNA]</scope>
    <source>
        <strain evidence="8 9">YU 961-1</strain>
    </source>
</reference>
<comment type="catalytic activity">
    <reaction evidence="5">
        <text>tRNA(Arg) + L-arginine + ATP = L-arginyl-tRNA(Arg) + AMP + diphosphate</text>
        <dbReference type="Rhea" id="RHEA:20301"/>
        <dbReference type="Rhea" id="RHEA-COMP:9658"/>
        <dbReference type="Rhea" id="RHEA-COMP:9673"/>
        <dbReference type="ChEBI" id="CHEBI:30616"/>
        <dbReference type="ChEBI" id="CHEBI:32682"/>
        <dbReference type="ChEBI" id="CHEBI:33019"/>
        <dbReference type="ChEBI" id="CHEBI:78442"/>
        <dbReference type="ChEBI" id="CHEBI:78513"/>
        <dbReference type="ChEBI" id="CHEBI:456215"/>
        <dbReference type="EC" id="6.1.1.19"/>
    </reaction>
</comment>
<dbReference type="AlphaFoldDB" id="A0A2S6GHX7"/>
<dbReference type="EC" id="6.1.1.19" evidence="1"/>
<feature type="domain" description="DALR anticodon binding" evidence="6">
    <location>
        <begin position="172"/>
        <end position="288"/>
    </location>
</feature>
<dbReference type="InterPro" id="IPR001278">
    <property type="entry name" value="Arg-tRNA-ligase"/>
</dbReference>
<dbReference type="Gene3D" id="1.10.730.10">
    <property type="entry name" value="Isoleucyl-tRNA Synthetase, Domain 1"/>
    <property type="match status" value="1"/>
</dbReference>
<organism evidence="8 9">
    <name type="scientific">Actinokineospora auranticolor</name>
    <dbReference type="NCBI Taxonomy" id="155976"/>
    <lineage>
        <taxon>Bacteria</taxon>
        <taxon>Bacillati</taxon>
        <taxon>Actinomycetota</taxon>
        <taxon>Actinomycetes</taxon>
        <taxon>Pseudonocardiales</taxon>
        <taxon>Pseudonocardiaceae</taxon>
        <taxon>Actinokineospora</taxon>
    </lineage>
</organism>
<dbReference type="OrthoDB" id="9803211at2"/>
<evidence type="ECO:0000256" key="1">
    <source>
        <dbReference type="ARBA" id="ARBA00012837"/>
    </source>
</evidence>
<dbReference type="InterPro" id="IPR009080">
    <property type="entry name" value="tRNAsynth_Ia_anticodon-bd"/>
</dbReference>
<dbReference type="PANTHER" id="PTHR11956:SF5">
    <property type="entry name" value="ARGININE--TRNA LIGASE, CYTOPLASMIC"/>
    <property type="match status" value="1"/>
</dbReference>
<evidence type="ECO:0000259" key="6">
    <source>
        <dbReference type="SMART" id="SM00836"/>
    </source>
</evidence>
<dbReference type="Pfam" id="PF05746">
    <property type="entry name" value="DALR_1"/>
    <property type="match status" value="1"/>
</dbReference>
<protein>
    <recommendedName>
        <fullName evidence="1">arginine--tRNA ligase</fullName>
        <ecNumber evidence="1">6.1.1.19</ecNumber>
    </recommendedName>
</protein>
<dbReference type="PANTHER" id="PTHR11956">
    <property type="entry name" value="ARGINYL-TRNA SYNTHETASE"/>
    <property type="match status" value="1"/>
</dbReference>
<dbReference type="Pfam" id="PF03485">
    <property type="entry name" value="Arg_tRNA_synt_N"/>
    <property type="match status" value="1"/>
</dbReference>
<name>A0A2S6GHX7_9PSEU</name>
<dbReference type="SMART" id="SM00836">
    <property type="entry name" value="DALR_1"/>
    <property type="match status" value="1"/>
</dbReference>
<sequence length="288" mass="30023">MTPAALADLVRSAAVRALGARGLDPGAVPAEITVTRPRDPAHGDYATAVALRVAGPVGADPREVAGWLADLLDADAAVAAAEVAGPGFVNLRLAAAVDHDAVRRVLAEGPRYGVGDRTPDDFHPRAAPTAAQTAAVGAETARYAALNTNKSTVDIDPAVWGKRTDSNPLFRVQYAHARLVSLSRNASDLNVTPSTGDLELLDRPAERALARLLAEFPDVVAHREPHRLTHHLDDVADAVRGPVTDRALPIGDEEPGPTHGARLALCAAARQVLATGLGLLGTTAPERM</sequence>
<dbReference type="GO" id="GO:0006420">
    <property type="term" value="P:arginyl-tRNA aminoacylation"/>
    <property type="evidence" value="ECO:0007669"/>
    <property type="project" value="InterPro"/>
</dbReference>
<dbReference type="GO" id="GO:0005524">
    <property type="term" value="F:ATP binding"/>
    <property type="evidence" value="ECO:0007669"/>
    <property type="project" value="UniProtKB-KW"/>
</dbReference>
<accession>A0A2S6GHX7</accession>
<proteinExistence type="predicted"/>
<gene>
    <name evidence="8" type="ORF">CLV40_11731</name>
</gene>
<feature type="domain" description="Arginyl tRNA synthetase N-terminal" evidence="7">
    <location>
        <begin position="4"/>
        <end position="93"/>
    </location>
</feature>
<evidence type="ECO:0000256" key="4">
    <source>
        <dbReference type="ARBA" id="ARBA00022840"/>
    </source>
</evidence>
<dbReference type="Gene3D" id="3.30.1360.70">
    <property type="entry name" value="Arginyl tRNA synthetase N-terminal domain"/>
    <property type="match status" value="1"/>
</dbReference>
<dbReference type="EMBL" id="PTIX01000017">
    <property type="protein sequence ID" value="PPK64793.1"/>
    <property type="molecule type" value="Genomic_DNA"/>
</dbReference>
<dbReference type="GO" id="GO:0005737">
    <property type="term" value="C:cytoplasm"/>
    <property type="evidence" value="ECO:0007669"/>
    <property type="project" value="InterPro"/>
</dbReference>
<evidence type="ECO:0000256" key="3">
    <source>
        <dbReference type="ARBA" id="ARBA00022741"/>
    </source>
</evidence>
<dbReference type="InterPro" id="IPR036695">
    <property type="entry name" value="Arg-tRNA-synth_N_sf"/>
</dbReference>
<comment type="caution">
    <text evidence="8">The sequence shown here is derived from an EMBL/GenBank/DDBJ whole genome shotgun (WGS) entry which is preliminary data.</text>
</comment>
<dbReference type="InterPro" id="IPR005148">
    <property type="entry name" value="Arg-tRNA-synth_N"/>
</dbReference>
<evidence type="ECO:0000313" key="9">
    <source>
        <dbReference type="Proteomes" id="UP000239203"/>
    </source>
</evidence>
<dbReference type="SUPFAM" id="SSF55190">
    <property type="entry name" value="Arginyl-tRNA synthetase (ArgRS), N-terminal 'additional' domain"/>
    <property type="match status" value="1"/>
</dbReference>
<keyword evidence="4" id="KW-0067">ATP-binding</keyword>
<dbReference type="SUPFAM" id="SSF47323">
    <property type="entry name" value="Anticodon-binding domain of a subclass of class I aminoacyl-tRNA synthetases"/>
    <property type="match status" value="1"/>
</dbReference>
<dbReference type="SMART" id="SM01016">
    <property type="entry name" value="Arg_tRNA_synt_N"/>
    <property type="match status" value="1"/>
</dbReference>
<evidence type="ECO:0000256" key="5">
    <source>
        <dbReference type="ARBA" id="ARBA00049339"/>
    </source>
</evidence>
<keyword evidence="3" id="KW-0547">Nucleotide-binding</keyword>
<evidence type="ECO:0000313" key="8">
    <source>
        <dbReference type="EMBL" id="PPK64793.1"/>
    </source>
</evidence>
<keyword evidence="8" id="KW-0030">Aminoacyl-tRNA synthetase</keyword>
<dbReference type="GO" id="GO:0004814">
    <property type="term" value="F:arginine-tRNA ligase activity"/>
    <property type="evidence" value="ECO:0007669"/>
    <property type="project" value="UniProtKB-EC"/>
</dbReference>
<evidence type="ECO:0000256" key="2">
    <source>
        <dbReference type="ARBA" id="ARBA00022598"/>
    </source>
</evidence>
<keyword evidence="2" id="KW-0436">Ligase</keyword>